<dbReference type="InterPro" id="IPR003386">
    <property type="entry name" value="LACT/PDAT_acylTrfase"/>
</dbReference>
<feature type="region of interest" description="Disordered" evidence="6">
    <location>
        <begin position="789"/>
        <end position="811"/>
    </location>
</feature>
<dbReference type="GO" id="GO:0003677">
    <property type="term" value="F:DNA binding"/>
    <property type="evidence" value="ECO:0007669"/>
    <property type="project" value="UniProtKB-KW"/>
</dbReference>
<dbReference type="Pfam" id="PF04539">
    <property type="entry name" value="Sigma70_r3"/>
    <property type="match status" value="1"/>
</dbReference>
<dbReference type="GO" id="GO:0006629">
    <property type="term" value="P:lipid metabolic process"/>
    <property type="evidence" value="ECO:0007669"/>
    <property type="project" value="InterPro"/>
</dbReference>
<dbReference type="GO" id="GO:0008374">
    <property type="term" value="F:O-acyltransferase activity"/>
    <property type="evidence" value="ECO:0007669"/>
    <property type="project" value="InterPro"/>
</dbReference>
<proteinExistence type="inferred from homology"/>
<reference evidence="9" key="1">
    <citation type="submission" date="2023-06" db="EMBL/GenBank/DDBJ databases">
        <title>Survivors Of The Sea: Transcriptome response of Skeletonema marinoi to long-term dormancy.</title>
        <authorList>
            <person name="Pinder M.I.M."/>
            <person name="Kourtchenko O."/>
            <person name="Robertson E.K."/>
            <person name="Larsson T."/>
            <person name="Maumus F."/>
            <person name="Osuna-Cruz C.M."/>
            <person name="Vancaester E."/>
            <person name="Stenow R."/>
            <person name="Vandepoele K."/>
            <person name="Ploug H."/>
            <person name="Bruchert V."/>
            <person name="Godhe A."/>
            <person name="Topel M."/>
        </authorList>
    </citation>
    <scope>NUCLEOTIDE SEQUENCE</scope>
    <source>
        <strain evidence="9">R05AC</strain>
    </source>
</reference>
<dbReference type="Pfam" id="PF02450">
    <property type="entry name" value="LCAT"/>
    <property type="match status" value="2"/>
</dbReference>
<dbReference type="SUPFAM" id="SSF88946">
    <property type="entry name" value="Sigma2 domain of RNA polymerase sigma factors"/>
    <property type="match status" value="1"/>
</dbReference>
<evidence type="ECO:0000256" key="1">
    <source>
        <dbReference type="ARBA" id="ARBA00007788"/>
    </source>
</evidence>
<evidence type="ECO:0000256" key="4">
    <source>
        <dbReference type="ARBA" id="ARBA00023125"/>
    </source>
</evidence>
<accession>A0AAD9DDP6</accession>
<feature type="domain" description="RNA polymerase sigma-70 region 3" evidence="7">
    <location>
        <begin position="1117"/>
        <end position="1172"/>
    </location>
</feature>
<keyword evidence="10" id="KW-1185">Reference proteome</keyword>
<evidence type="ECO:0000256" key="2">
    <source>
        <dbReference type="ARBA" id="ARBA00023015"/>
    </source>
</evidence>
<dbReference type="InterPro" id="IPR007624">
    <property type="entry name" value="RNA_pol_sigma70_r3"/>
</dbReference>
<dbReference type="InterPro" id="IPR014284">
    <property type="entry name" value="RNA_pol_sigma-70_dom"/>
</dbReference>
<organism evidence="9 10">
    <name type="scientific">Skeletonema marinoi</name>
    <dbReference type="NCBI Taxonomy" id="267567"/>
    <lineage>
        <taxon>Eukaryota</taxon>
        <taxon>Sar</taxon>
        <taxon>Stramenopiles</taxon>
        <taxon>Ochrophyta</taxon>
        <taxon>Bacillariophyta</taxon>
        <taxon>Coscinodiscophyceae</taxon>
        <taxon>Thalassiosirophycidae</taxon>
        <taxon>Thalassiosirales</taxon>
        <taxon>Skeletonemataceae</taxon>
        <taxon>Skeletonema</taxon>
        <taxon>Skeletonema marinoi-dohrnii complex</taxon>
    </lineage>
</organism>
<dbReference type="InterPro" id="IPR029058">
    <property type="entry name" value="AB_hydrolase_fold"/>
</dbReference>
<keyword evidence="4" id="KW-0238">DNA-binding</keyword>
<dbReference type="PANTHER" id="PTHR30603">
    <property type="entry name" value="RNA POLYMERASE SIGMA FACTOR RPO"/>
    <property type="match status" value="1"/>
</dbReference>
<dbReference type="Gene3D" id="3.40.50.1820">
    <property type="entry name" value="alpha/beta hydrolase"/>
    <property type="match status" value="2"/>
</dbReference>
<keyword evidence="3" id="KW-0731">Sigma factor</keyword>
<dbReference type="EMBL" id="JATAAI010000012">
    <property type="protein sequence ID" value="KAK1741883.1"/>
    <property type="molecule type" value="Genomic_DNA"/>
</dbReference>
<dbReference type="SUPFAM" id="SSF53474">
    <property type="entry name" value="alpha/beta-Hydrolases"/>
    <property type="match status" value="1"/>
</dbReference>
<dbReference type="NCBIfam" id="TIGR02937">
    <property type="entry name" value="sigma70-ECF"/>
    <property type="match status" value="1"/>
</dbReference>
<dbReference type="GO" id="GO:0006352">
    <property type="term" value="P:DNA-templated transcription initiation"/>
    <property type="evidence" value="ECO:0007669"/>
    <property type="project" value="InterPro"/>
</dbReference>
<dbReference type="GO" id="GO:0016987">
    <property type="term" value="F:sigma factor activity"/>
    <property type="evidence" value="ECO:0007669"/>
    <property type="project" value="UniProtKB-KW"/>
</dbReference>
<keyword evidence="2" id="KW-0805">Transcription regulation</keyword>
<dbReference type="Proteomes" id="UP001224775">
    <property type="component" value="Unassembled WGS sequence"/>
</dbReference>
<dbReference type="PRINTS" id="PR00046">
    <property type="entry name" value="SIGMA70FCT"/>
</dbReference>
<dbReference type="SUPFAM" id="SSF88659">
    <property type="entry name" value="Sigma3 and sigma4 domains of RNA polymerase sigma factors"/>
    <property type="match status" value="2"/>
</dbReference>
<evidence type="ECO:0000256" key="3">
    <source>
        <dbReference type="ARBA" id="ARBA00023082"/>
    </source>
</evidence>
<evidence type="ECO:0000313" key="9">
    <source>
        <dbReference type="EMBL" id="KAK1741883.1"/>
    </source>
</evidence>
<dbReference type="InterPro" id="IPR000943">
    <property type="entry name" value="RNA_pol_sigma70"/>
</dbReference>
<dbReference type="InterPro" id="IPR013324">
    <property type="entry name" value="RNA_pol_sigma_r3/r4-like"/>
</dbReference>
<comment type="similarity">
    <text evidence="1">Belongs to the sigma-70 factor family.</text>
</comment>
<dbReference type="InterPro" id="IPR013325">
    <property type="entry name" value="RNA_pol_sigma_r2"/>
</dbReference>
<protein>
    <submittedName>
        <fullName evidence="9">RNA polymerase sigma factor</fullName>
    </submittedName>
</protein>
<gene>
    <name evidence="9" type="ORF">QTG54_007456</name>
</gene>
<dbReference type="Gene3D" id="1.20.120.1810">
    <property type="match status" value="1"/>
</dbReference>
<evidence type="ECO:0000259" key="7">
    <source>
        <dbReference type="Pfam" id="PF04539"/>
    </source>
</evidence>
<evidence type="ECO:0000256" key="6">
    <source>
        <dbReference type="SAM" id="MobiDB-lite"/>
    </source>
</evidence>
<dbReference type="InterPro" id="IPR050239">
    <property type="entry name" value="Sigma-70_RNA_pol_init_factors"/>
</dbReference>
<sequence>MTPAVKNKSPLTPVLIIPGFMSSALTVEKSPQKSWNGKRIWLNLSQIGFQSLRIGGALRENEKFRASQQNNPKGNKSGESSDALHQQYMKEVECKSRWVQHMCLRDDMKSEKDGIEVRPVPGCAGVDYLSSGALTESFTYVFGPVLVLLKSKGYKEGINLDAAPYDWRLSPDMLQKRDKYFTNTMQTITHLYRQSNNTPVIILCHSMGCKTGHFLFNFVRFHMGEDDGQKWLDKYIHSYVPIGAPHIGAPKSVRAVIDGDKMGLDAFLDDDEGLMFGRSLGSSPWLFPLENTLATPISPSVPPSVLRLESSIVLTIPTQTIPMKGFVYRREVMPSKVRLAIHLAKDFVVRTEFHPLSRGKSPTLMLKEEVWCIALPPTIEESLKLYPNIFVHLEELGTGKPRKKRRGIYHCDIFWPCRFAFCMMKWILCLPCAIVLKILRLLARGADRGIEVTAGAVGSFRAIGKSRKVNWGKGLIASNKTASSDGGESGGVGSELRFQILPTDREGQGFFFEIPSSQQCVLKVKWRPPPSMKERKPFDKVTHKRTTIHKYYPATPGELLVAEGLNNAVNLLRDSYAADPVDPRGLSSWYPPPIKKVVAIYGINLPTEVSGIYQRKQSVKLSYSTSKDLCVRQLIVLDKDAKLNGLDGYTIESGIIRETKGKAKKSGDGTVPYWSLQHCRTWQGEGVKKCDVKVYEIEGAEHRAILNEAKFHKILLEVIGCPLRRRRRSLALASVVALTSVAATCSAFTTSNLQQHPPSQVQLQSSHERRSLLSVLNMVSFLEAPSTSLPRQLKQGRKDSSGKRLVTAKRPAPSEARTIEIDIPDYDAFVFDEYVVTSSLTAKNEQQTAAAHHTVPDIDSEILFEGISAADQQDSEAPSSEISAVIDTASKVNRSSTMPGFIKDASLDLYIGNEALRRLPTRRRVSRMVRSKAAKLKRRQTNSEAMYRKAASVPDSLCDYAHEIHAISRVTPKEEKELGTKTQEAIRLKQMYDDLQGKYGREPTDEEWCAAAGKINTEALREAIQDGMEAKNQLVASNLRMVQRVVNLYIRNGLGSEYNAGDLMQDGTMALIRAAEKYEPERGFRFSTYAMYWIRSAVKRSQTTQSRIVNVPQRIHETYKRVTKADVKLKKELGREPTKQELATACDISVAQLDKCRKAMQQATFSLDAEVQNGNKPNNIQSRKDTMYDIVQYKVDETEYEKTQRLLMKEHLISTLRRYLSPHEVDLLLLRYGLMDERALPKGMSGPLTIAEVSKLVGLKPDKVRRIIINSQKQLRHLMKEWEGFEAELA</sequence>
<dbReference type="InterPro" id="IPR007627">
    <property type="entry name" value="RNA_pol_sigma70_r2"/>
</dbReference>
<evidence type="ECO:0000313" key="10">
    <source>
        <dbReference type="Proteomes" id="UP001224775"/>
    </source>
</evidence>
<dbReference type="PANTHER" id="PTHR30603:SF47">
    <property type="entry name" value="RNA POLYMERASE SIGMA FACTOR SIGD, CHLOROPLASTIC"/>
    <property type="match status" value="1"/>
</dbReference>
<feature type="domain" description="RNA polymerase sigma-70 region 2" evidence="8">
    <location>
        <begin position="1034"/>
        <end position="1107"/>
    </location>
</feature>
<name>A0AAD9DDP6_9STRA</name>
<comment type="caution">
    <text evidence="9">The sequence shown here is derived from an EMBL/GenBank/DDBJ whole genome shotgun (WGS) entry which is preliminary data.</text>
</comment>
<evidence type="ECO:0000256" key="5">
    <source>
        <dbReference type="ARBA" id="ARBA00023163"/>
    </source>
</evidence>
<keyword evidence="5" id="KW-0804">Transcription</keyword>
<evidence type="ECO:0000259" key="8">
    <source>
        <dbReference type="Pfam" id="PF04542"/>
    </source>
</evidence>
<dbReference type="Gene3D" id="1.20.140.160">
    <property type="match status" value="1"/>
</dbReference>
<dbReference type="Pfam" id="PF04542">
    <property type="entry name" value="Sigma70_r2"/>
    <property type="match status" value="1"/>
</dbReference>